<dbReference type="EMBL" id="SRRO01000001">
    <property type="protein sequence ID" value="TGN63225.1"/>
    <property type="molecule type" value="Genomic_DNA"/>
</dbReference>
<dbReference type="Pfam" id="PF19516">
    <property type="entry name" value="DUF6049"/>
    <property type="match status" value="1"/>
</dbReference>
<feature type="region of interest" description="Disordered" evidence="1">
    <location>
        <begin position="253"/>
        <end position="313"/>
    </location>
</feature>
<feature type="signal peptide" evidence="3">
    <location>
        <begin position="1"/>
        <end position="34"/>
    </location>
</feature>
<proteinExistence type="predicted"/>
<reference evidence="4 5" key="1">
    <citation type="submission" date="2019-04" db="EMBL/GenBank/DDBJ databases">
        <title>Three New Species of Nocardioides, Nocardioides euryhalodurans sp. nov., Nocardioides seonyuensis sp. nov. and Nocardioides eburneoflavus sp. nov. Isolated from Soil.</title>
        <authorList>
            <person name="Roh S.G."/>
            <person name="Lee C."/>
            <person name="Kim M.-K."/>
            <person name="Kim S.B."/>
        </authorList>
    </citation>
    <scope>NUCLEOTIDE SEQUENCE [LARGE SCALE GENOMIC DNA]</scope>
    <source>
        <strain evidence="4 5">MMS17-SY213</strain>
    </source>
</reference>
<sequence>MPRPSVFRAALAGLLTLGGAVAGLAAAPSVAAAAAEDPDPLVVHIDTISPELPRNGDVEITGTVTNVSDETFTRVNLHAFSAQTPILDAATLKASLTVPASEFVGQRVTAPGTFDTVDTLAPGQTATFTDTVPVELFETSGQPGVYWIGIHALGDSSVPRDDIADGRARTFIPMRPTGDRTQEASVVLPVRHRIWYARDGSVAGAERWAARLEEGGSLDGVLDMAESAGTTPYSWLVDPAVLVALSRLANGNGPRTLAPDPATLPEPTPTEEPEAGTEDGATDDTSTASPTESLSPTQPEPTEEPSEEEAALAEAASDWLLRFKALVGTDQVLVLPYGDLDVSAAVRNDATRYDQALDRSAEVMGAMGISARFAIAPASDVLSAEALARTPTSAVVLLGDNAFAIPPERSVVRLLDREVVVTSTGAEAGGPGPTAANDPLALRQRLLSEAAIRLIDGQRAPLVVTLPTVWRGEDADSFFTDLEQSWLEVVPVEQVADGPATDVATSRLAYNEEDQGEELDPSNFAVANRASAKATLLEQVLTQQTLVENQVRDEVLVSLSEQHRERPRLGRAAAARVDAALQAELDKVSIEVPPAVTLSSDSGPLGVTLVNGLDQPVSVRIQVATDGDMTVTGGDGVRELGPRARSVVRFEASTTQGGVHNLRLAVTSPDGVPLGSSAELPIRAARVSALIWIVMVVGALVLFGMIGYRLPGQIRQRRAELAASDAEPGTAPITERAAGDVDRADLEGTTAERP</sequence>
<evidence type="ECO:0000313" key="5">
    <source>
        <dbReference type="Proteomes" id="UP000297496"/>
    </source>
</evidence>
<feature type="compositionally biased region" description="Basic and acidic residues" evidence="1">
    <location>
        <begin position="737"/>
        <end position="754"/>
    </location>
</feature>
<feature type="compositionally biased region" description="Acidic residues" evidence="1">
    <location>
        <begin position="301"/>
        <end position="311"/>
    </location>
</feature>
<feature type="chain" id="PRO_5021462839" evidence="3">
    <location>
        <begin position="35"/>
        <end position="754"/>
    </location>
</feature>
<keyword evidence="2" id="KW-1133">Transmembrane helix</keyword>
<organism evidence="4 5">
    <name type="scientific">Nocardioides eburneiflavus</name>
    <dbReference type="NCBI Taxonomy" id="2518372"/>
    <lineage>
        <taxon>Bacteria</taxon>
        <taxon>Bacillati</taxon>
        <taxon>Actinomycetota</taxon>
        <taxon>Actinomycetes</taxon>
        <taxon>Propionibacteriales</taxon>
        <taxon>Nocardioidaceae</taxon>
        <taxon>Nocardioides</taxon>
    </lineage>
</organism>
<name>A0A4Z1CCE0_9ACTN</name>
<accession>A0A4Z1CCE0</accession>
<protein>
    <submittedName>
        <fullName evidence="4">Uncharacterized protein</fullName>
    </submittedName>
</protein>
<dbReference type="AlphaFoldDB" id="A0A4Z1CCE0"/>
<gene>
    <name evidence="4" type="ORF">EXE59_04140</name>
</gene>
<dbReference type="RefSeq" id="WP_135837764.1">
    <property type="nucleotide sequence ID" value="NZ_SRRO01000001.1"/>
</dbReference>
<keyword evidence="2" id="KW-0812">Transmembrane</keyword>
<comment type="caution">
    <text evidence="4">The sequence shown here is derived from an EMBL/GenBank/DDBJ whole genome shotgun (WGS) entry which is preliminary data.</text>
</comment>
<feature type="transmembrane region" description="Helical" evidence="2">
    <location>
        <begin position="689"/>
        <end position="708"/>
    </location>
</feature>
<feature type="compositionally biased region" description="Acidic residues" evidence="1">
    <location>
        <begin position="269"/>
        <end position="282"/>
    </location>
</feature>
<dbReference type="Proteomes" id="UP000297496">
    <property type="component" value="Unassembled WGS sequence"/>
</dbReference>
<feature type="region of interest" description="Disordered" evidence="1">
    <location>
        <begin position="721"/>
        <end position="754"/>
    </location>
</feature>
<dbReference type="OrthoDB" id="3797035at2"/>
<keyword evidence="2" id="KW-0472">Membrane</keyword>
<evidence type="ECO:0000256" key="1">
    <source>
        <dbReference type="SAM" id="MobiDB-lite"/>
    </source>
</evidence>
<evidence type="ECO:0000256" key="3">
    <source>
        <dbReference type="SAM" id="SignalP"/>
    </source>
</evidence>
<dbReference type="InterPro" id="IPR046112">
    <property type="entry name" value="DUF6049"/>
</dbReference>
<evidence type="ECO:0000313" key="4">
    <source>
        <dbReference type="EMBL" id="TGN63225.1"/>
    </source>
</evidence>
<keyword evidence="5" id="KW-1185">Reference proteome</keyword>
<evidence type="ECO:0000256" key="2">
    <source>
        <dbReference type="SAM" id="Phobius"/>
    </source>
</evidence>
<keyword evidence="3" id="KW-0732">Signal</keyword>